<dbReference type="PROSITE" id="PS00018">
    <property type="entry name" value="EF_HAND_1"/>
    <property type="match status" value="1"/>
</dbReference>
<dbReference type="InterPro" id="IPR002048">
    <property type="entry name" value="EF_hand_dom"/>
</dbReference>
<reference evidence="13" key="1">
    <citation type="submission" date="2020-06" db="EMBL/GenBank/DDBJ databases">
        <authorList>
            <person name="Ji K."/>
            <person name="Li J."/>
        </authorList>
    </citation>
    <scope>NUCLEOTIDE SEQUENCE</scope>
    <source>
        <strain evidence="13">JKM2019</strain>
        <tissue evidence="13">Whole body</tissue>
    </source>
</reference>
<evidence type="ECO:0000256" key="2">
    <source>
        <dbReference type="ARBA" id="ARBA00022679"/>
    </source>
</evidence>
<dbReference type="GO" id="GO:0046835">
    <property type="term" value="P:carbohydrate phosphorylation"/>
    <property type="evidence" value="ECO:0007669"/>
    <property type="project" value="TreeGrafter"/>
</dbReference>
<sequence length="1044" mass="123808">MVFFNFRGRCQKQRRRQRFILLYSYGWLKVVTILFFLLVSLYIVVDIFLISNNLFELVPSKTIIKNLEDLNEEKNSFDKNLVDVVYTWVNGSDPELFYSLYNTTNQLFINELSQSCTAPVCDHHSCVQLPIVIVRPKLTRPKKYLTNVIRFEHDNASLANYTILFFSHLKFVREFDSDCIRLIDGTIYKFSATFLSTNDQNKQSEAIIKLDSLLMLRTKITFDNPANDPLFKHIDQTQRSDFQFINLSLNQNESNIYLYAKLNPKINITNLTTKLKSLTNFEIDYPIKLQIADRLFFEHQLERNENISKNRFFDNDELKYSLRSLHQYAPWIRYIYIVTNGQIPRWLNLEHPKIRIITHQEIFVNQSHLPTFSSSAIESHIHRIKNLSKYFLYFNDDIILGKPIYLDDFYTKSRGFRIYLSWPVPNCASGCPLNWLNDGFCDKACNSSRCLWDGGDCLNNTIPTNTQANNSDISQKSNVHPFYCASNCLTNWLGDSSCDQVCNNTNCAFDMADCGVEHFQQFYQIMIEMEKYEYHYPSDASIIYLNFTKLNDYRHDGRSFPIKIIDASYNVSFIHSAVLNERHQILALMFEQNKIKTDLNLNITGSFRKKIFNFNIFIHLGSVATKSLINYTSSPSSFNLSLVINEEKLRYSKIIEEKKHRIYAKHYSTVSCDNDFKDISDEIKMKFHKINNQLGVDSDQKKFYSKVKNLYHQLICDMNLNLEKMREKLSDYFQDEFVRFRSRKLMDAYADSLIYVNHLYNKKFGIEVRKVPAHMAHFMDRDIMFRLHDRFQNEFEKTSSHKIRNSFDMQLAFSYYYFLMSETKDVAFEKIIANYDIDHSRSLNRNELQTLALHLYHKNNASYELQNHLKECCTSCDSINDTRSMNAINLNIEIVHKCSLLKEHVVKKFGTIKVNKFEITNDDDVAFKMLRSNRTLLEMELNELRTKRKKFICLNDNFDHDNHDEEEKKELKNVLNNFYLSLFPSASPYELNERFENQFLRIDQYRKWRNRNNWIYDNFFILFFTFNTMLIILILLLFKLINRN</sequence>
<accession>A0A9D4P1N9</accession>
<keyword evidence="5 10" id="KW-1133">Transmembrane helix</keyword>
<keyword evidence="4" id="KW-0677">Repeat</keyword>
<dbReference type="Pfam" id="PF00066">
    <property type="entry name" value="Notch"/>
    <property type="match status" value="1"/>
</dbReference>
<dbReference type="Pfam" id="PF11380">
    <property type="entry name" value="Stealth_CR2"/>
    <property type="match status" value="1"/>
</dbReference>
<dbReference type="GO" id="GO:0005509">
    <property type="term" value="F:calcium ion binding"/>
    <property type="evidence" value="ECO:0007669"/>
    <property type="project" value="InterPro"/>
</dbReference>
<organism evidence="13">
    <name type="scientific">Dermatophagoides farinae</name>
    <name type="common">American house dust mite</name>
    <dbReference type="NCBI Taxonomy" id="6954"/>
    <lineage>
        <taxon>Eukaryota</taxon>
        <taxon>Metazoa</taxon>
        <taxon>Ecdysozoa</taxon>
        <taxon>Arthropoda</taxon>
        <taxon>Chelicerata</taxon>
        <taxon>Arachnida</taxon>
        <taxon>Acari</taxon>
        <taxon>Acariformes</taxon>
        <taxon>Sarcoptiformes</taxon>
        <taxon>Astigmata</taxon>
        <taxon>Psoroptidia</taxon>
        <taxon>Analgoidea</taxon>
        <taxon>Pyroglyphidae</taxon>
        <taxon>Dermatophagoidinae</taxon>
        <taxon>Dermatophagoides</taxon>
    </lineage>
</organism>
<dbReference type="InterPro" id="IPR047141">
    <property type="entry name" value="Stealth"/>
</dbReference>
<keyword evidence="7" id="KW-1015">Disulfide bond</keyword>
<evidence type="ECO:0000313" key="13">
    <source>
        <dbReference type="EMBL" id="KAH7642313.1"/>
    </source>
</evidence>
<evidence type="ECO:0000256" key="1">
    <source>
        <dbReference type="ARBA" id="ARBA00007583"/>
    </source>
</evidence>
<feature type="transmembrane region" description="Helical" evidence="10">
    <location>
        <begin position="1019"/>
        <end position="1038"/>
    </location>
</feature>
<evidence type="ECO:0000256" key="6">
    <source>
        <dbReference type="ARBA" id="ARBA00023136"/>
    </source>
</evidence>
<feature type="transmembrane region" description="Helical" evidence="10">
    <location>
        <begin position="20"/>
        <end position="45"/>
    </location>
</feature>
<dbReference type="SUPFAM" id="SSF90193">
    <property type="entry name" value="Notch domain"/>
    <property type="match status" value="1"/>
</dbReference>
<comment type="caution">
    <text evidence="13">The sequence shown here is derived from an EMBL/GenBank/DDBJ whole genome shotgun (WGS) entry which is preliminary data.</text>
</comment>
<reference evidence="13" key="2">
    <citation type="journal article" date="2021" name="World Allergy Organ. J.">
        <title>Chromosome-level assembly of Dermatophagoides farinae genome and transcriptome reveals two novel allergens Der f 37 and Der f 39.</title>
        <authorList>
            <person name="Chen J."/>
            <person name="Cai Z."/>
            <person name="Fan D."/>
            <person name="Hu J."/>
            <person name="Hou Y."/>
            <person name="He Y."/>
            <person name="Zhang Z."/>
            <person name="Zhao Z."/>
            <person name="Gao P."/>
            <person name="Hu W."/>
            <person name="Sun J."/>
            <person name="Li J."/>
            <person name="Ji K."/>
        </authorList>
    </citation>
    <scope>NUCLEOTIDE SEQUENCE</scope>
    <source>
        <strain evidence="13">JKM2019</strain>
    </source>
</reference>
<evidence type="ECO:0000259" key="11">
    <source>
        <dbReference type="PROSITE" id="PS50222"/>
    </source>
</evidence>
<dbReference type="AlphaFoldDB" id="A0A9D4P1N9"/>
<protein>
    <recommendedName>
        <fullName evidence="14">N-acetylglucosamine-1-phosphotransferase subunits alpha/beta-like</fullName>
    </recommendedName>
</protein>
<keyword evidence="6 10" id="KW-0472">Membrane</keyword>
<dbReference type="GO" id="GO:0003976">
    <property type="term" value="F:UDP-N-acetylglucosamine-lysosomal-enzyme N-acetylglucosaminephosphotransferase activity"/>
    <property type="evidence" value="ECO:0007669"/>
    <property type="project" value="TreeGrafter"/>
</dbReference>
<evidence type="ECO:0000256" key="7">
    <source>
        <dbReference type="ARBA" id="ARBA00023157"/>
    </source>
</evidence>
<dbReference type="InterPro" id="IPR021520">
    <property type="entry name" value="Stealth_CR2"/>
</dbReference>
<evidence type="ECO:0000256" key="5">
    <source>
        <dbReference type="ARBA" id="ARBA00022989"/>
    </source>
</evidence>
<dbReference type="InterPro" id="IPR035993">
    <property type="entry name" value="Notch-like_dom_sf"/>
</dbReference>
<comment type="similarity">
    <text evidence="1">Belongs to the stealth family.</text>
</comment>
<evidence type="ECO:0000259" key="12">
    <source>
        <dbReference type="PROSITE" id="PS50258"/>
    </source>
</evidence>
<evidence type="ECO:0000256" key="4">
    <source>
        <dbReference type="ARBA" id="ARBA00022737"/>
    </source>
</evidence>
<name>A0A9D4P1N9_DERFA</name>
<dbReference type="Proteomes" id="UP000828236">
    <property type="component" value="Unassembled WGS sequence"/>
</dbReference>
<dbReference type="Gene3D" id="3.30.300.320">
    <property type="match status" value="1"/>
</dbReference>
<dbReference type="SMART" id="SM00004">
    <property type="entry name" value="NL"/>
    <property type="match status" value="1"/>
</dbReference>
<feature type="domain" description="LNR" evidence="12">
    <location>
        <begin position="427"/>
        <end position="463"/>
    </location>
</feature>
<keyword evidence="3 10" id="KW-0812">Transmembrane</keyword>
<dbReference type="InterPro" id="IPR031357">
    <property type="entry name" value="Stealth_CR3"/>
</dbReference>
<dbReference type="PANTHER" id="PTHR24045">
    <property type="match status" value="1"/>
</dbReference>
<dbReference type="InterPro" id="IPR000800">
    <property type="entry name" value="Notch_dom"/>
</dbReference>
<dbReference type="Pfam" id="PF17101">
    <property type="entry name" value="Stealth_CR1"/>
    <property type="match status" value="1"/>
</dbReference>
<dbReference type="InterPro" id="IPR018247">
    <property type="entry name" value="EF_Hand_1_Ca_BS"/>
</dbReference>
<dbReference type="InterPro" id="IPR031358">
    <property type="entry name" value="Stealth_CR1"/>
</dbReference>
<dbReference type="PROSITE" id="PS50258">
    <property type="entry name" value="LNR"/>
    <property type="match status" value="1"/>
</dbReference>
<gene>
    <name evidence="13" type="ORF">HUG17_5358</name>
</gene>
<keyword evidence="8" id="KW-0325">Glycoprotein</keyword>
<evidence type="ECO:0000256" key="3">
    <source>
        <dbReference type="ARBA" id="ARBA00022692"/>
    </source>
</evidence>
<dbReference type="Pfam" id="PF17103">
    <property type="entry name" value="Stealth_CR4"/>
    <property type="match status" value="1"/>
</dbReference>
<evidence type="ECO:0008006" key="14">
    <source>
        <dbReference type="Google" id="ProtNLM"/>
    </source>
</evidence>
<dbReference type="PROSITE" id="PS50222">
    <property type="entry name" value="EF_HAND_2"/>
    <property type="match status" value="1"/>
</dbReference>
<evidence type="ECO:0000256" key="10">
    <source>
        <dbReference type="SAM" id="Phobius"/>
    </source>
</evidence>
<dbReference type="InterPro" id="IPR031356">
    <property type="entry name" value="Stealth_CR4"/>
</dbReference>
<dbReference type="EMBL" id="SDOV01000004">
    <property type="protein sequence ID" value="KAH7642313.1"/>
    <property type="molecule type" value="Genomic_DNA"/>
</dbReference>
<dbReference type="PANTHER" id="PTHR24045:SF0">
    <property type="entry name" value="N-ACETYLGLUCOSAMINE-1-PHOSPHOTRANSFERASE SUBUNITS ALPHA_BETA"/>
    <property type="match status" value="1"/>
</dbReference>
<feature type="domain" description="EF-hand" evidence="11">
    <location>
        <begin position="823"/>
        <end position="858"/>
    </location>
</feature>
<keyword evidence="2" id="KW-0808">Transferase</keyword>
<comment type="subcellular location">
    <subcellularLocation>
        <location evidence="9">Endomembrane system</location>
        <topology evidence="9">Single-pass type I membrane protein</topology>
    </subcellularLocation>
</comment>
<proteinExistence type="inferred from homology"/>
<dbReference type="GO" id="GO:0016256">
    <property type="term" value="P:N-glycan processing to lysosome"/>
    <property type="evidence" value="ECO:0007669"/>
    <property type="project" value="TreeGrafter"/>
</dbReference>
<evidence type="ECO:0000256" key="9">
    <source>
        <dbReference type="ARBA" id="ARBA00046288"/>
    </source>
</evidence>
<evidence type="ECO:0000256" key="8">
    <source>
        <dbReference type="ARBA" id="ARBA00023180"/>
    </source>
</evidence>
<dbReference type="GO" id="GO:0005794">
    <property type="term" value="C:Golgi apparatus"/>
    <property type="evidence" value="ECO:0007669"/>
    <property type="project" value="TreeGrafter"/>
</dbReference>
<dbReference type="Pfam" id="PF17102">
    <property type="entry name" value="Stealth_CR3"/>
    <property type="match status" value="1"/>
</dbReference>